<accession>A0A4C1W4L5</accession>
<feature type="compositionally biased region" description="Basic residues" evidence="1">
    <location>
        <begin position="316"/>
        <end position="325"/>
    </location>
</feature>
<name>A0A4C1W4L5_EUMVA</name>
<dbReference type="AlphaFoldDB" id="A0A4C1W4L5"/>
<keyword evidence="3" id="KW-1185">Reference proteome</keyword>
<proteinExistence type="predicted"/>
<evidence type="ECO:0000313" key="3">
    <source>
        <dbReference type="Proteomes" id="UP000299102"/>
    </source>
</evidence>
<feature type="region of interest" description="Disordered" evidence="1">
    <location>
        <begin position="264"/>
        <end position="325"/>
    </location>
</feature>
<dbReference type="Proteomes" id="UP000299102">
    <property type="component" value="Unassembled WGS sequence"/>
</dbReference>
<gene>
    <name evidence="2" type="ORF">EVAR_30408_1</name>
</gene>
<protein>
    <submittedName>
        <fullName evidence="2">Uncharacterized protein</fullName>
    </submittedName>
</protein>
<evidence type="ECO:0000256" key="1">
    <source>
        <dbReference type="SAM" id="MobiDB-lite"/>
    </source>
</evidence>
<feature type="region of interest" description="Disordered" evidence="1">
    <location>
        <begin position="215"/>
        <end position="235"/>
    </location>
</feature>
<sequence length="325" mass="35321">MDGNNAFLRVSFAMATCVKLSMVSRHHTAIWQRSARAALQMKFISHTKSFVSRVEPCRCFSFALLEYSARDLNTKRTNPVHTIKVATGGYGARVRVFFWRNACAGQKKRRVSGVSSAPGAFVVTSRAARAGRRPSCVQLRAVPIEINVTSCRPRRSIVYAPCGLRGRGWLGAADGAGGCGCSAPSASPLRAVDSTRQPCCLRLTKKNIVTALAMDTDKARAHGPRRFDESPKPTSRRPLHLLAIDHIFGEIALSSYTIFASRRPNSRRAPPAWMRSSSIDCPTHESGPRADPAFGLEGGQVSSSSLDRPPSDLNNRRKARLGGGS</sequence>
<dbReference type="EMBL" id="BGZK01000480">
    <property type="protein sequence ID" value="GBP46278.1"/>
    <property type="molecule type" value="Genomic_DNA"/>
</dbReference>
<feature type="compositionally biased region" description="Basic and acidic residues" evidence="1">
    <location>
        <begin position="215"/>
        <end position="231"/>
    </location>
</feature>
<evidence type="ECO:0000313" key="2">
    <source>
        <dbReference type="EMBL" id="GBP46278.1"/>
    </source>
</evidence>
<reference evidence="2 3" key="1">
    <citation type="journal article" date="2019" name="Commun. Biol.">
        <title>The bagworm genome reveals a unique fibroin gene that provides high tensile strength.</title>
        <authorList>
            <person name="Kono N."/>
            <person name="Nakamura H."/>
            <person name="Ohtoshi R."/>
            <person name="Tomita M."/>
            <person name="Numata K."/>
            <person name="Arakawa K."/>
        </authorList>
    </citation>
    <scope>NUCLEOTIDE SEQUENCE [LARGE SCALE GENOMIC DNA]</scope>
</reference>
<feature type="compositionally biased region" description="Low complexity" evidence="1">
    <location>
        <begin position="302"/>
        <end position="313"/>
    </location>
</feature>
<comment type="caution">
    <text evidence="2">The sequence shown here is derived from an EMBL/GenBank/DDBJ whole genome shotgun (WGS) entry which is preliminary data.</text>
</comment>
<organism evidence="2 3">
    <name type="scientific">Eumeta variegata</name>
    <name type="common">Bagworm moth</name>
    <name type="synonym">Eumeta japonica</name>
    <dbReference type="NCBI Taxonomy" id="151549"/>
    <lineage>
        <taxon>Eukaryota</taxon>
        <taxon>Metazoa</taxon>
        <taxon>Ecdysozoa</taxon>
        <taxon>Arthropoda</taxon>
        <taxon>Hexapoda</taxon>
        <taxon>Insecta</taxon>
        <taxon>Pterygota</taxon>
        <taxon>Neoptera</taxon>
        <taxon>Endopterygota</taxon>
        <taxon>Lepidoptera</taxon>
        <taxon>Glossata</taxon>
        <taxon>Ditrysia</taxon>
        <taxon>Tineoidea</taxon>
        <taxon>Psychidae</taxon>
        <taxon>Oiketicinae</taxon>
        <taxon>Eumeta</taxon>
    </lineage>
</organism>